<proteinExistence type="predicted"/>
<accession>A0ABX0DC48</accession>
<comment type="caution">
    <text evidence="2">The sequence shown here is derived from an EMBL/GenBank/DDBJ whole genome shotgun (WGS) entry which is preliminary data.</text>
</comment>
<dbReference type="InterPro" id="IPR051606">
    <property type="entry name" value="Polyketide_Oxido-like"/>
</dbReference>
<sequence>MKIAVYGATGMVGSQLVAEALRRGHEVTAISRSGREVPGSPAAAVLTADQADAGTLASVATSHDAVVLATGPSRTGGDHQLWLDATASALANVGGTRTIVVGGAGTLTVDGTRLLDLPGFPDAYRAEALTAAAALDSIKALPEHVNWTVLAPAPEIAPGQRTGSYMVGSDSPAGDHISTQDFAVAMVDELEAPKHLRQRFTVAN</sequence>
<dbReference type="InterPro" id="IPR016040">
    <property type="entry name" value="NAD(P)-bd_dom"/>
</dbReference>
<dbReference type="EMBL" id="JAAKZI010000025">
    <property type="protein sequence ID" value="NGN84491.1"/>
    <property type="molecule type" value="Genomic_DNA"/>
</dbReference>
<name>A0ABX0DC48_9MICC</name>
<evidence type="ECO:0000259" key="1">
    <source>
        <dbReference type="Pfam" id="PF13460"/>
    </source>
</evidence>
<dbReference type="Proteomes" id="UP000479226">
    <property type="component" value="Unassembled WGS sequence"/>
</dbReference>
<protein>
    <submittedName>
        <fullName evidence="2">NAD(P)H-binding protein</fullName>
    </submittedName>
</protein>
<evidence type="ECO:0000313" key="3">
    <source>
        <dbReference type="Proteomes" id="UP000479226"/>
    </source>
</evidence>
<dbReference type="SUPFAM" id="SSF51735">
    <property type="entry name" value="NAD(P)-binding Rossmann-fold domains"/>
    <property type="match status" value="1"/>
</dbReference>
<reference evidence="2 3" key="1">
    <citation type="submission" date="2020-02" db="EMBL/GenBank/DDBJ databases">
        <title>Genome sequence of the type strain DSM 27180 of Arthrobacter silviterrae.</title>
        <authorList>
            <person name="Gao J."/>
            <person name="Sun J."/>
        </authorList>
    </citation>
    <scope>NUCLEOTIDE SEQUENCE [LARGE SCALE GENOMIC DNA]</scope>
    <source>
        <strain evidence="2 3">DSM 27180</strain>
    </source>
</reference>
<dbReference type="Gene3D" id="3.40.50.720">
    <property type="entry name" value="NAD(P)-binding Rossmann-like Domain"/>
    <property type="match status" value="1"/>
</dbReference>
<evidence type="ECO:0000313" key="2">
    <source>
        <dbReference type="EMBL" id="NGN84491.1"/>
    </source>
</evidence>
<feature type="domain" description="NAD(P)-binding" evidence="1">
    <location>
        <begin position="7"/>
        <end position="193"/>
    </location>
</feature>
<dbReference type="InterPro" id="IPR036291">
    <property type="entry name" value="NAD(P)-bd_dom_sf"/>
</dbReference>
<dbReference type="Pfam" id="PF13460">
    <property type="entry name" value="NAD_binding_10"/>
    <property type="match status" value="1"/>
</dbReference>
<dbReference type="PANTHER" id="PTHR43355">
    <property type="entry name" value="FLAVIN REDUCTASE (NADPH)"/>
    <property type="match status" value="1"/>
</dbReference>
<organism evidence="2 3">
    <name type="scientific">Arthrobacter silviterrae</name>
    <dbReference type="NCBI Taxonomy" id="2026658"/>
    <lineage>
        <taxon>Bacteria</taxon>
        <taxon>Bacillati</taxon>
        <taxon>Actinomycetota</taxon>
        <taxon>Actinomycetes</taxon>
        <taxon>Micrococcales</taxon>
        <taxon>Micrococcaceae</taxon>
        <taxon>Arthrobacter</taxon>
    </lineage>
</organism>
<dbReference type="PANTHER" id="PTHR43355:SF2">
    <property type="entry name" value="FLAVIN REDUCTASE (NADPH)"/>
    <property type="match status" value="1"/>
</dbReference>
<dbReference type="RefSeq" id="WP_165182721.1">
    <property type="nucleotide sequence ID" value="NZ_JAAKZI010000025.1"/>
</dbReference>
<keyword evidence="3" id="KW-1185">Reference proteome</keyword>
<gene>
    <name evidence="2" type="ORF">G6N77_13625</name>
</gene>